<dbReference type="EMBL" id="BCTA01000072">
    <property type="protein sequence ID" value="GAT11735.1"/>
    <property type="molecule type" value="Genomic_DNA"/>
</dbReference>
<evidence type="ECO:0000256" key="1">
    <source>
        <dbReference type="SAM" id="MobiDB-lite"/>
    </source>
</evidence>
<reference evidence="3 5" key="1">
    <citation type="journal article" date="2016" name="Genome Announc.">
        <title>Draft Genome Sequences of Five Rapidly Growing Mycobacterium Species, M. thermoresistibile, M. fortuitum subsp. acetamidolyticum, M. canariasense, M. brisbanense, and M. novocastrense.</title>
        <authorList>
            <person name="Katahira K."/>
            <person name="Ogura Y."/>
            <person name="Gotoh Y."/>
            <person name="Hayashi T."/>
        </authorList>
    </citation>
    <scope>NUCLEOTIDE SEQUENCE [LARGE SCALE GENOMIC DNA]</scope>
    <source>
        <strain evidence="3 5">JCM18114</strain>
    </source>
</reference>
<feature type="compositionally biased region" description="Basic and acidic residues" evidence="1">
    <location>
        <begin position="1"/>
        <end position="11"/>
    </location>
</feature>
<feature type="transmembrane region" description="Helical" evidence="2">
    <location>
        <begin position="26"/>
        <end position="46"/>
    </location>
</feature>
<evidence type="ECO:0000313" key="5">
    <source>
        <dbReference type="Proteomes" id="UP000069773"/>
    </source>
</evidence>
<reference evidence="4" key="2">
    <citation type="submission" date="2020-07" db="EMBL/GenBank/DDBJ databases">
        <authorList>
            <person name="Pettersson B.M.F."/>
            <person name="Behra P.R.K."/>
            <person name="Ramesh M."/>
            <person name="Das S."/>
            <person name="Dasgupta S."/>
            <person name="Kirsebom L.A."/>
        </authorList>
    </citation>
    <scope>NUCLEOTIDE SEQUENCE</scope>
    <source>
        <strain evidence="4">DSM 44203</strain>
    </source>
</reference>
<feature type="compositionally biased region" description="Pro residues" evidence="1">
    <location>
        <begin position="58"/>
        <end position="68"/>
    </location>
</feature>
<evidence type="ECO:0000313" key="6">
    <source>
        <dbReference type="Proteomes" id="UP001207528"/>
    </source>
</evidence>
<evidence type="ECO:0000313" key="4">
    <source>
        <dbReference type="EMBL" id="MCV7021833.1"/>
    </source>
</evidence>
<dbReference type="Proteomes" id="UP000069773">
    <property type="component" value="Unassembled WGS sequence"/>
</dbReference>
<dbReference type="RefSeq" id="WP_067394714.1">
    <property type="nucleotide sequence ID" value="NZ_BCTA01000072.1"/>
</dbReference>
<keyword evidence="2" id="KW-1133">Transmembrane helix</keyword>
<keyword evidence="2" id="KW-0812">Transmembrane</keyword>
<dbReference type="AlphaFoldDB" id="A0AAW5SCI1"/>
<organism evidence="4 6">
    <name type="scientific">Mycolicibacterium novocastrense</name>
    <name type="common">Mycobacterium novocastrense</name>
    <dbReference type="NCBI Taxonomy" id="59813"/>
    <lineage>
        <taxon>Bacteria</taxon>
        <taxon>Bacillati</taxon>
        <taxon>Actinomycetota</taxon>
        <taxon>Actinomycetes</taxon>
        <taxon>Mycobacteriales</taxon>
        <taxon>Mycobacteriaceae</taxon>
        <taxon>Mycolicibacterium</taxon>
    </lineage>
</organism>
<proteinExistence type="predicted"/>
<evidence type="ECO:0000313" key="3">
    <source>
        <dbReference type="EMBL" id="GAT11735.1"/>
    </source>
</evidence>
<feature type="region of interest" description="Disordered" evidence="1">
    <location>
        <begin position="48"/>
        <end position="101"/>
    </location>
</feature>
<gene>
    <name evidence="4" type="ORF">H7I77_00480</name>
    <name evidence="3" type="ORF">RMCN_4868</name>
</gene>
<keyword evidence="2" id="KW-0472">Membrane</keyword>
<dbReference type="EMBL" id="JACKTI010000005">
    <property type="protein sequence ID" value="MCV7021833.1"/>
    <property type="molecule type" value="Genomic_DNA"/>
</dbReference>
<feature type="region of interest" description="Disordered" evidence="1">
    <location>
        <begin position="1"/>
        <end position="21"/>
    </location>
</feature>
<name>A0AAW5SCI1_MYCNV</name>
<accession>A0AAW5SCI1</accession>
<keyword evidence="5" id="KW-1185">Reference proteome</keyword>
<sequence length="101" mass="10125">MSIDNQDDRWGAPDPQASRWGRRETVLALAVAMVIAGLGGAAIYAATDGTSASRPPAFHGPPDGPPGLPGCLPQMPGAHPAGLHGHILGDGTKAAGDTRPG</sequence>
<protein>
    <submittedName>
        <fullName evidence="4">Uncharacterized protein</fullName>
    </submittedName>
</protein>
<reference evidence="4" key="3">
    <citation type="journal article" date="2022" name="BMC Genomics">
        <title>Comparative genome analysis of mycobacteria focusing on tRNA and non-coding RNA.</title>
        <authorList>
            <person name="Behra P.R.K."/>
            <person name="Pettersson B.M.F."/>
            <person name="Ramesh M."/>
            <person name="Das S."/>
            <person name="Dasgupta S."/>
            <person name="Kirsebom L.A."/>
        </authorList>
    </citation>
    <scope>NUCLEOTIDE SEQUENCE</scope>
    <source>
        <strain evidence="4">DSM 44203</strain>
    </source>
</reference>
<comment type="caution">
    <text evidence="4">The sequence shown here is derived from an EMBL/GenBank/DDBJ whole genome shotgun (WGS) entry which is preliminary data.</text>
</comment>
<evidence type="ECO:0000256" key="2">
    <source>
        <dbReference type="SAM" id="Phobius"/>
    </source>
</evidence>
<dbReference type="Proteomes" id="UP001207528">
    <property type="component" value="Unassembled WGS sequence"/>
</dbReference>